<evidence type="ECO:0000256" key="1">
    <source>
        <dbReference type="SAM" id="Phobius"/>
    </source>
</evidence>
<proteinExistence type="predicted"/>
<comment type="caution">
    <text evidence="2">The sequence shown here is derived from an EMBL/GenBank/DDBJ whole genome shotgun (WGS) entry which is preliminary data.</text>
</comment>
<keyword evidence="1" id="KW-0472">Membrane</keyword>
<sequence>MQAKSDRRVAFLWECLFMTHISDRSCAMRGHSCALSVFFVHHGLGFVSGHGGRIAKWYRCWIKQKMLPLPYYPHIQFQFSLYLFIFLPWITIWGYQAYTKKSPVIDYH</sequence>
<protein>
    <submittedName>
        <fullName evidence="2">Uncharacterized protein</fullName>
    </submittedName>
</protein>
<keyword evidence="3" id="KW-1185">Reference proteome</keyword>
<keyword evidence="1" id="KW-1133">Transmembrane helix</keyword>
<accession>A0AAD5PDH6</accession>
<organism evidence="2 3">
    <name type="scientific">Phascolomyces articulosus</name>
    <dbReference type="NCBI Taxonomy" id="60185"/>
    <lineage>
        <taxon>Eukaryota</taxon>
        <taxon>Fungi</taxon>
        <taxon>Fungi incertae sedis</taxon>
        <taxon>Mucoromycota</taxon>
        <taxon>Mucoromycotina</taxon>
        <taxon>Mucoromycetes</taxon>
        <taxon>Mucorales</taxon>
        <taxon>Lichtheimiaceae</taxon>
        <taxon>Phascolomyces</taxon>
    </lineage>
</organism>
<feature type="transmembrane region" description="Helical" evidence="1">
    <location>
        <begin position="75"/>
        <end position="95"/>
    </location>
</feature>
<keyword evidence="1" id="KW-0812">Transmembrane</keyword>
<gene>
    <name evidence="2" type="ORF">BDA99DRAFT_512945</name>
</gene>
<reference evidence="2" key="1">
    <citation type="journal article" date="2022" name="IScience">
        <title>Evolution of zygomycete secretomes and the origins of terrestrial fungal ecologies.</title>
        <authorList>
            <person name="Chang Y."/>
            <person name="Wang Y."/>
            <person name="Mondo S."/>
            <person name="Ahrendt S."/>
            <person name="Andreopoulos W."/>
            <person name="Barry K."/>
            <person name="Beard J."/>
            <person name="Benny G.L."/>
            <person name="Blankenship S."/>
            <person name="Bonito G."/>
            <person name="Cuomo C."/>
            <person name="Desiro A."/>
            <person name="Gervers K.A."/>
            <person name="Hundley H."/>
            <person name="Kuo A."/>
            <person name="LaButti K."/>
            <person name="Lang B.F."/>
            <person name="Lipzen A."/>
            <person name="O'Donnell K."/>
            <person name="Pangilinan J."/>
            <person name="Reynolds N."/>
            <person name="Sandor L."/>
            <person name="Smith M.E."/>
            <person name="Tsang A."/>
            <person name="Grigoriev I.V."/>
            <person name="Stajich J.E."/>
            <person name="Spatafora J.W."/>
        </authorList>
    </citation>
    <scope>NUCLEOTIDE SEQUENCE</scope>
    <source>
        <strain evidence="2">RSA 2281</strain>
    </source>
</reference>
<evidence type="ECO:0000313" key="2">
    <source>
        <dbReference type="EMBL" id="KAI9260708.1"/>
    </source>
</evidence>
<reference evidence="2" key="2">
    <citation type="submission" date="2023-02" db="EMBL/GenBank/DDBJ databases">
        <authorList>
            <consortium name="DOE Joint Genome Institute"/>
            <person name="Mondo S.J."/>
            <person name="Chang Y."/>
            <person name="Wang Y."/>
            <person name="Ahrendt S."/>
            <person name="Andreopoulos W."/>
            <person name="Barry K."/>
            <person name="Beard J."/>
            <person name="Benny G.L."/>
            <person name="Blankenship S."/>
            <person name="Bonito G."/>
            <person name="Cuomo C."/>
            <person name="Desiro A."/>
            <person name="Gervers K.A."/>
            <person name="Hundley H."/>
            <person name="Kuo A."/>
            <person name="LaButti K."/>
            <person name="Lang B.F."/>
            <person name="Lipzen A."/>
            <person name="O'Donnell K."/>
            <person name="Pangilinan J."/>
            <person name="Reynolds N."/>
            <person name="Sandor L."/>
            <person name="Smith M.W."/>
            <person name="Tsang A."/>
            <person name="Grigoriev I.V."/>
            <person name="Stajich J.E."/>
            <person name="Spatafora J.W."/>
        </authorList>
    </citation>
    <scope>NUCLEOTIDE SEQUENCE</scope>
    <source>
        <strain evidence="2">RSA 2281</strain>
    </source>
</reference>
<evidence type="ECO:0000313" key="3">
    <source>
        <dbReference type="Proteomes" id="UP001209540"/>
    </source>
</evidence>
<dbReference type="AlphaFoldDB" id="A0AAD5PDH6"/>
<dbReference type="Proteomes" id="UP001209540">
    <property type="component" value="Unassembled WGS sequence"/>
</dbReference>
<name>A0AAD5PDH6_9FUNG</name>
<dbReference type="EMBL" id="JAIXMP010000016">
    <property type="protein sequence ID" value="KAI9260708.1"/>
    <property type="molecule type" value="Genomic_DNA"/>
</dbReference>